<feature type="chain" id="PRO_5016260511" evidence="1">
    <location>
        <begin position="19"/>
        <end position="331"/>
    </location>
</feature>
<dbReference type="EMBL" id="QLMC01000001">
    <property type="protein sequence ID" value="RAK02912.1"/>
    <property type="molecule type" value="Genomic_DNA"/>
</dbReference>
<keyword evidence="1" id="KW-0732">Signal</keyword>
<evidence type="ECO:0000256" key="1">
    <source>
        <dbReference type="SAM" id="SignalP"/>
    </source>
</evidence>
<feature type="signal peptide" evidence="1">
    <location>
        <begin position="1"/>
        <end position="18"/>
    </location>
</feature>
<dbReference type="InterPro" id="IPR001910">
    <property type="entry name" value="Inosine/uridine_hydrolase_dom"/>
</dbReference>
<dbReference type="SUPFAM" id="SSF53590">
    <property type="entry name" value="Nucleoside hydrolase"/>
    <property type="match status" value="1"/>
</dbReference>
<evidence type="ECO:0000259" key="2">
    <source>
        <dbReference type="Pfam" id="PF01156"/>
    </source>
</evidence>
<sequence length="331" mass="36558">MKPFLTLCLLAFAIISFAQNRPKQPVPVILDTDIGPDYDDVGAMAVLHALADRGEARPLAVISSNKHKLVVPTIDVLNTYFGRPDLPTGVPKGPGVTDGAWQKWPEMLVATYPHTIRSSADAPDAVTTYRGVLARQPNGSVTIVTIGFLTNMADLLDSKPDQYSRLNGRDLVKQKVKELVSMAGLFPEGREFNVFKDSVASEKAFANWPTPIIFSGFEIGKQVKTGLRLVADQKLQSPVKDVFARCMPMTKDDNNGRMSWDQTAVLVAIRGAEPYYGLKRGRYIAKGGNNGWQDDPNGTHYYLTDKMPVAQVTEEIEALMMHQPKNRKKVN</sequence>
<dbReference type="RefSeq" id="WP_111627070.1">
    <property type="nucleotide sequence ID" value="NZ_QLMC01000001.1"/>
</dbReference>
<dbReference type="Proteomes" id="UP000248790">
    <property type="component" value="Unassembled WGS sequence"/>
</dbReference>
<organism evidence="3 4">
    <name type="scientific">Larkinella arboricola</name>
    <dbReference type="NCBI Taxonomy" id="643671"/>
    <lineage>
        <taxon>Bacteria</taxon>
        <taxon>Pseudomonadati</taxon>
        <taxon>Bacteroidota</taxon>
        <taxon>Cytophagia</taxon>
        <taxon>Cytophagales</taxon>
        <taxon>Spirosomataceae</taxon>
        <taxon>Larkinella</taxon>
    </lineage>
</organism>
<dbReference type="InterPro" id="IPR036452">
    <property type="entry name" value="Ribo_hydro-like"/>
</dbReference>
<keyword evidence="4" id="KW-1185">Reference proteome</keyword>
<evidence type="ECO:0000313" key="4">
    <source>
        <dbReference type="Proteomes" id="UP000248790"/>
    </source>
</evidence>
<dbReference type="GO" id="GO:0016799">
    <property type="term" value="F:hydrolase activity, hydrolyzing N-glycosyl compounds"/>
    <property type="evidence" value="ECO:0007669"/>
    <property type="project" value="InterPro"/>
</dbReference>
<dbReference type="Pfam" id="PF01156">
    <property type="entry name" value="IU_nuc_hydro"/>
    <property type="match status" value="1"/>
</dbReference>
<protein>
    <submittedName>
        <fullName evidence="3">Inosine-uridine nucleoside N-ribohydrolase</fullName>
    </submittedName>
</protein>
<dbReference type="PANTHER" id="PTHR43264">
    <property type="match status" value="1"/>
</dbReference>
<evidence type="ECO:0000313" key="3">
    <source>
        <dbReference type="EMBL" id="RAK02912.1"/>
    </source>
</evidence>
<reference evidence="3 4" key="1">
    <citation type="submission" date="2018-06" db="EMBL/GenBank/DDBJ databases">
        <title>Genomic Encyclopedia of Archaeal and Bacterial Type Strains, Phase II (KMG-II): from individual species to whole genera.</title>
        <authorList>
            <person name="Goeker M."/>
        </authorList>
    </citation>
    <scope>NUCLEOTIDE SEQUENCE [LARGE SCALE GENOMIC DNA]</scope>
    <source>
        <strain evidence="3 4">DSM 21851</strain>
    </source>
</reference>
<feature type="domain" description="Inosine/uridine-preferring nucleoside hydrolase" evidence="2">
    <location>
        <begin position="28"/>
        <end position="271"/>
    </location>
</feature>
<dbReference type="OrthoDB" id="128573at2"/>
<proteinExistence type="predicted"/>
<dbReference type="Gene3D" id="3.90.245.10">
    <property type="entry name" value="Ribonucleoside hydrolase-like"/>
    <property type="match status" value="1"/>
</dbReference>
<dbReference type="AlphaFoldDB" id="A0A327XBA3"/>
<accession>A0A327XBA3</accession>
<dbReference type="PANTHER" id="PTHR43264:SF1">
    <property type="entry name" value="INOSINE_URIDINE-PREFERRING NUCLEOSIDE HYDROLASE DOMAIN-CONTAINING PROTEIN"/>
    <property type="match status" value="1"/>
</dbReference>
<keyword evidence="3" id="KW-0378">Hydrolase</keyword>
<name>A0A327XBA3_LARAB</name>
<comment type="caution">
    <text evidence="3">The sequence shown here is derived from an EMBL/GenBank/DDBJ whole genome shotgun (WGS) entry which is preliminary data.</text>
</comment>
<gene>
    <name evidence="3" type="ORF">LX87_01034</name>
</gene>